<dbReference type="InterPro" id="IPR002052">
    <property type="entry name" value="DNA_methylase_N6_adenine_CS"/>
</dbReference>
<organism evidence="8 9">
    <name type="scientific">Neorhodopirellula lusitana</name>
    <dbReference type="NCBI Taxonomy" id="445327"/>
    <lineage>
        <taxon>Bacteria</taxon>
        <taxon>Pseudomonadati</taxon>
        <taxon>Planctomycetota</taxon>
        <taxon>Planctomycetia</taxon>
        <taxon>Pirellulales</taxon>
        <taxon>Pirellulaceae</taxon>
        <taxon>Neorhodopirellula</taxon>
    </lineage>
</organism>
<name>A0ABY1QD56_9BACT</name>
<keyword evidence="9" id="KW-1185">Reference proteome</keyword>
<dbReference type="Pfam" id="PF02384">
    <property type="entry name" value="N6_Mtase"/>
    <property type="match status" value="1"/>
</dbReference>
<sequence length="1001" mass="112566">MNVWSELKRYGVNRENIRDLSAPSPDVLDYLDLVDSGDGKELRPDGVIESGNRPILYFVNESRLAKAPHPEANPLRALSRNVACRGERAYLAVVKPGVLEVTPVSLEDKKPNWRVFKADSPGAINFFTNLVHANVPDDDLGDPNLVFDEMLNLLETGADRIRRRIGKANTLSLIGRALFFRFLCDRQIVTDDDVPSICQTANTIHECFDNAGNTYRTSRWLDETFNGDFLPFDERPTREFFKGLNRSAVVYQNLSAIIRGDSPVGSDGYQHQFNWATFDFAHVPVGLLSQVYEAFSWKWDEEESGATSVHYTPRNIAKTIVDEVFDGLENAHKARVLDPACGAGVFLVLAFRRLYREHWRVSGERPHTKLIRKILQEQLCGFDISDSALRLAALSLYLTAIELDPKPVPPKRLRFEVLDDLTLFNHRKQDDPESGPVIGSLGDHVDRSFDGTFDLVISNPPWTRIRNDKELAGQLNNVSKRVVATFGKETANEYQNPDSVPDLPFLWRSTQWCKPGGRIAMALPARTLFKDGSISTFARETIFRFVKFTGIVNCSNVRKTNVWPEMDLPFMIAFASNVQPSPDDNFWFICPQADFSANGIGDLRIDPDASYVFPIQRVLDDSWILKTLAVGTSLDEEIISKISVAATKPLLDYWRRDLGLQCKKGYNVTKNPEKDASLLHELLDLGSPIGDESRFTVNPKAYAKFHRPLLERTRLVEGKDPLAVFRAPLFLLRKSLPIERSNGNSLTSFVDIAFNQSFYGYSAKGHPNSSLLVRYLNVFAHSQVWTYYVLCTSPSLGTERPVFLKSDFDSCPIVPIENLNPETIGRIENLAIRLESDDDSAFKEIDEVIAGVYGLNRRDVEVISDTLAVRNPHDELGKRGSAGVSRAEEDRFKKRLNKLLAPFADRIGVELFINTIGAGDSSSYRFLEIKDKSADLVGEHSVDASIAELATKTGASRIVQSETGRIVVGILNQYRYWTSSRARLLSADILREYFSAFEGVR</sequence>
<comment type="catalytic activity">
    <reaction evidence="6">
        <text>a 2'-deoxyadenosine in DNA + S-adenosyl-L-methionine = an N(6)-methyl-2'-deoxyadenosine in DNA + S-adenosyl-L-homocysteine + H(+)</text>
        <dbReference type="Rhea" id="RHEA:15197"/>
        <dbReference type="Rhea" id="RHEA-COMP:12418"/>
        <dbReference type="Rhea" id="RHEA-COMP:12419"/>
        <dbReference type="ChEBI" id="CHEBI:15378"/>
        <dbReference type="ChEBI" id="CHEBI:57856"/>
        <dbReference type="ChEBI" id="CHEBI:59789"/>
        <dbReference type="ChEBI" id="CHEBI:90615"/>
        <dbReference type="ChEBI" id="CHEBI:90616"/>
        <dbReference type="EC" id="2.1.1.72"/>
    </reaction>
</comment>
<feature type="domain" description="DNA methylase adenine-specific" evidence="7">
    <location>
        <begin position="287"/>
        <end position="589"/>
    </location>
</feature>
<dbReference type="InterPro" id="IPR050953">
    <property type="entry name" value="N4_N6_ade-DNA_methylase"/>
</dbReference>
<dbReference type="PANTHER" id="PTHR33841:SF1">
    <property type="entry name" value="DNA METHYLTRANSFERASE A"/>
    <property type="match status" value="1"/>
</dbReference>
<dbReference type="PANTHER" id="PTHR33841">
    <property type="entry name" value="DNA METHYLTRANSFERASE YEEA-RELATED"/>
    <property type="match status" value="1"/>
</dbReference>
<protein>
    <recommendedName>
        <fullName evidence="2">site-specific DNA-methyltransferase (adenine-specific)</fullName>
        <ecNumber evidence="2">2.1.1.72</ecNumber>
    </recommendedName>
</protein>
<evidence type="ECO:0000313" key="8">
    <source>
        <dbReference type="EMBL" id="SMP65580.1"/>
    </source>
</evidence>
<keyword evidence="4" id="KW-0808">Transferase</keyword>
<evidence type="ECO:0000256" key="2">
    <source>
        <dbReference type="ARBA" id="ARBA00011900"/>
    </source>
</evidence>
<evidence type="ECO:0000256" key="5">
    <source>
        <dbReference type="ARBA" id="ARBA00022747"/>
    </source>
</evidence>
<comment type="caution">
    <text evidence="8">The sequence shown here is derived from an EMBL/GenBank/DDBJ whole genome shotgun (WGS) entry which is preliminary data.</text>
</comment>
<dbReference type="PRINTS" id="PR00507">
    <property type="entry name" value="N12N6MTFRASE"/>
</dbReference>
<evidence type="ECO:0000256" key="1">
    <source>
        <dbReference type="ARBA" id="ARBA00006594"/>
    </source>
</evidence>
<dbReference type="Gene3D" id="3.40.50.150">
    <property type="entry name" value="Vaccinia Virus protein VP39"/>
    <property type="match status" value="1"/>
</dbReference>
<dbReference type="InterPro" id="IPR003356">
    <property type="entry name" value="DNA_methylase_A-5"/>
</dbReference>
<dbReference type="InterPro" id="IPR029063">
    <property type="entry name" value="SAM-dependent_MTases_sf"/>
</dbReference>
<dbReference type="EMBL" id="FXUG01000009">
    <property type="protein sequence ID" value="SMP65580.1"/>
    <property type="molecule type" value="Genomic_DNA"/>
</dbReference>
<dbReference type="GO" id="GO:0008168">
    <property type="term" value="F:methyltransferase activity"/>
    <property type="evidence" value="ECO:0007669"/>
    <property type="project" value="UniProtKB-KW"/>
</dbReference>
<comment type="similarity">
    <text evidence="1">Belongs to the N(4)/N(6)-methyltransferase family.</text>
</comment>
<reference evidence="8 9" key="1">
    <citation type="submission" date="2017-05" db="EMBL/GenBank/DDBJ databases">
        <authorList>
            <person name="Varghese N."/>
            <person name="Submissions S."/>
        </authorList>
    </citation>
    <scope>NUCLEOTIDE SEQUENCE [LARGE SCALE GENOMIC DNA]</scope>
    <source>
        <strain evidence="8 9">DSM 25457</strain>
    </source>
</reference>
<keyword evidence="5" id="KW-0680">Restriction system</keyword>
<proteinExistence type="inferred from homology"/>
<gene>
    <name evidence="8" type="ORF">SAMN06265222_109100</name>
</gene>
<keyword evidence="3 8" id="KW-0489">Methyltransferase</keyword>
<accession>A0ABY1QD56</accession>
<evidence type="ECO:0000256" key="4">
    <source>
        <dbReference type="ARBA" id="ARBA00022679"/>
    </source>
</evidence>
<evidence type="ECO:0000313" key="9">
    <source>
        <dbReference type="Proteomes" id="UP001158067"/>
    </source>
</evidence>
<dbReference type="GO" id="GO:0032259">
    <property type="term" value="P:methylation"/>
    <property type="evidence" value="ECO:0007669"/>
    <property type="project" value="UniProtKB-KW"/>
</dbReference>
<dbReference type="PROSITE" id="PS00092">
    <property type="entry name" value="N6_MTASE"/>
    <property type="match status" value="1"/>
</dbReference>
<dbReference type="SUPFAM" id="SSF53335">
    <property type="entry name" value="S-adenosyl-L-methionine-dependent methyltransferases"/>
    <property type="match status" value="1"/>
</dbReference>
<evidence type="ECO:0000259" key="7">
    <source>
        <dbReference type="Pfam" id="PF02384"/>
    </source>
</evidence>
<evidence type="ECO:0000256" key="3">
    <source>
        <dbReference type="ARBA" id="ARBA00022603"/>
    </source>
</evidence>
<dbReference type="Proteomes" id="UP001158067">
    <property type="component" value="Unassembled WGS sequence"/>
</dbReference>
<dbReference type="EC" id="2.1.1.72" evidence="2"/>
<evidence type="ECO:0000256" key="6">
    <source>
        <dbReference type="ARBA" id="ARBA00047942"/>
    </source>
</evidence>